<dbReference type="InterPro" id="IPR019775">
    <property type="entry name" value="WD40_repeat_CS"/>
</dbReference>
<dbReference type="Gene3D" id="2.130.10.10">
    <property type="entry name" value="YVTN repeat-like/Quinoprotein amine dehydrogenase"/>
    <property type="match status" value="3"/>
</dbReference>
<dbReference type="Gene3D" id="3.40.50.300">
    <property type="entry name" value="P-loop containing nucleotide triphosphate hydrolases"/>
    <property type="match status" value="1"/>
</dbReference>
<dbReference type="EMBL" id="JBHFNT010000287">
    <property type="protein sequence ID" value="MFB2838934.1"/>
    <property type="molecule type" value="Genomic_DNA"/>
</dbReference>
<feature type="repeat" description="WD" evidence="3">
    <location>
        <begin position="1125"/>
        <end position="1157"/>
    </location>
</feature>
<dbReference type="SUPFAM" id="SSF50978">
    <property type="entry name" value="WD40 repeat-like"/>
    <property type="match status" value="2"/>
</dbReference>
<name>A0ABV4WUZ5_9CYAN</name>
<accession>A0ABV4WUZ5</accession>
<dbReference type="InterPro" id="IPR020472">
    <property type="entry name" value="WD40_PAC1"/>
</dbReference>
<dbReference type="PANTHER" id="PTHR19848:SF8">
    <property type="entry name" value="F-BOX AND WD REPEAT DOMAIN CONTAINING 7"/>
    <property type="match status" value="1"/>
</dbReference>
<dbReference type="SUPFAM" id="SSF52540">
    <property type="entry name" value="P-loop containing nucleoside triphosphate hydrolases"/>
    <property type="match status" value="1"/>
</dbReference>
<dbReference type="Pfam" id="PF00400">
    <property type="entry name" value="WD40"/>
    <property type="match status" value="7"/>
</dbReference>
<feature type="repeat" description="WD" evidence="3">
    <location>
        <begin position="834"/>
        <end position="868"/>
    </location>
</feature>
<dbReference type="SMART" id="SM00320">
    <property type="entry name" value="WD40"/>
    <property type="match status" value="10"/>
</dbReference>
<dbReference type="Pfam" id="PF20703">
    <property type="entry name" value="nSTAND1"/>
    <property type="match status" value="1"/>
</dbReference>
<evidence type="ECO:0000256" key="1">
    <source>
        <dbReference type="ARBA" id="ARBA00022574"/>
    </source>
</evidence>
<dbReference type="PRINTS" id="PR00320">
    <property type="entry name" value="GPROTEINBRPT"/>
</dbReference>
<dbReference type="PROSITE" id="PS00678">
    <property type="entry name" value="WD_REPEATS_1"/>
    <property type="match status" value="6"/>
</dbReference>
<dbReference type="InterPro" id="IPR049052">
    <property type="entry name" value="nSTAND1"/>
</dbReference>
<feature type="repeat" description="WD" evidence="3">
    <location>
        <begin position="881"/>
        <end position="913"/>
    </location>
</feature>
<feature type="repeat" description="WD" evidence="3">
    <location>
        <begin position="977"/>
        <end position="1018"/>
    </location>
</feature>
<evidence type="ECO:0000259" key="5">
    <source>
        <dbReference type="Pfam" id="PF20703"/>
    </source>
</evidence>
<evidence type="ECO:0000313" key="7">
    <source>
        <dbReference type="Proteomes" id="UP001576780"/>
    </source>
</evidence>
<reference evidence="6 7" key="1">
    <citation type="submission" date="2024-09" db="EMBL/GenBank/DDBJ databases">
        <title>Floridaenema gen nov. (Aerosakkonemataceae, Aerosakkonematales ord. nov., Cyanobacteria) from benthic tropical and subtropical fresh waters, with the description of four new species.</title>
        <authorList>
            <person name="Moretto J.A."/>
            <person name="Berthold D.E."/>
            <person name="Lefler F.W."/>
            <person name="Huang I.-S."/>
            <person name="Laughinghouse H. IV."/>
        </authorList>
    </citation>
    <scope>NUCLEOTIDE SEQUENCE [LARGE SCALE GENOMIC DNA]</scope>
    <source>
        <strain evidence="6 7">BLCC-F167</strain>
    </source>
</reference>
<organism evidence="6 7">
    <name type="scientific">Floridaenema evergladense BLCC-F167</name>
    <dbReference type="NCBI Taxonomy" id="3153639"/>
    <lineage>
        <taxon>Bacteria</taxon>
        <taxon>Bacillati</taxon>
        <taxon>Cyanobacteriota</taxon>
        <taxon>Cyanophyceae</taxon>
        <taxon>Oscillatoriophycideae</taxon>
        <taxon>Aerosakkonematales</taxon>
        <taxon>Aerosakkonemataceae</taxon>
        <taxon>Floridanema</taxon>
        <taxon>Floridanema evergladense</taxon>
    </lineage>
</organism>
<dbReference type="CDD" id="cd00200">
    <property type="entry name" value="WD40"/>
    <property type="match status" value="2"/>
</dbReference>
<proteinExistence type="predicted"/>
<evidence type="ECO:0000256" key="4">
    <source>
        <dbReference type="SAM" id="MobiDB-lite"/>
    </source>
</evidence>
<feature type="repeat" description="WD" evidence="3">
    <location>
        <begin position="935"/>
        <end position="976"/>
    </location>
</feature>
<feature type="repeat" description="WD" evidence="3">
    <location>
        <begin position="1172"/>
        <end position="1199"/>
    </location>
</feature>
<dbReference type="PANTHER" id="PTHR19848">
    <property type="entry name" value="WD40 REPEAT PROTEIN"/>
    <property type="match status" value="1"/>
</dbReference>
<feature type="repeat" description="WD" evidence="3">
    <location>
        <begin position="798"/>
        <end position="829"/>
    </location>
</feature>
<dbReference type="InterPro" id="IPR036322">
    <property type="entry name" value="WD40_repeat_dom_sf"/>
</dbReference>
<keyword evidence="7" id="KW-1185">Reference proteome</keyword>
<keyword evidence="1 3" id="KW-0853">WD repeat</keyword>
<evidence type="ECO:0000313" key="6">
    <source>
        <dbReference type="EMBL" id="MFB2838934.1"/>
    </source>
</evidence>
<evidence type="ECO:0000256" key="2">
    <source>
        <dbReference type="ARBA" id="ARBA00022737"/>
    </source>
</evidence>
<dbReference type="InterPro" id="IPR027417">
    <property type="entry name" value="P-loop_NTPase"/>
</dbReference>
<keyword evidence="2" id="KW-0677">Repeat</keyword>
<feature type="repeat" description="WD" evidence="3">
    <location>
        <begin position="1024"/>
        <end position="1065"/>
    </location>
</feature>
<gene>
    <name evidence="6" type="ORF">ACE1CA_30970</name>
</gene>
<dbReference type="PROSITE" id="PS50294">
    <property type="entry name" value="WD_REPEATS_REGION"/>
    <property type="match status" value="7"/>
</dbReference>
<dbReference type="Proteomes" id="UP001576780">
    <property type="component" value="Unassembled WGS sequence"/>
</dbReference>
<feature type="domain" description="Novel STAND NTPase 1" evidence="5">
    <location>
        <begin position="153"/>
        <end position="592"/>
    </location>
</feature>
<evidence type="ECO:0000256" key="3">
    <source>
        <dbReference type="PROSITE-ProRule" id="PRU00221"/>
    </source>
</evidence>
<dbReference type="PROSITE" id="PS50082">
    <property type="entry name" value="WD_REPEATS_2"/>
    <property type="match status" value="8"/>
</dbReference>
<dbReference type="InterPro" id="IPR001680">
    <property type="entry name" value="WD40_rpt"/>
</dbReference>
<comment type="caution">
    <text evidence="6">The sequence shown here is derived from an EMBL/GenBank/DDBJ whole genome shotgun (WGS) entry which is preliminary data.</text>
</comment>
<feature type="region of interest" description="Disordered" evidence="4">
    <location>
        <begin position="1023"/>
        <end position="1050"/>
    </location>
</feature>
<dbReference type="RefSeq" id="WP_413281225.1">
    <property type="nucleotide sequence ID" value="NZ_JBHFNT010000287.1"/>
</dbReference>
<dbReference type="InterPro" id="IPR015943">
    <property type="entry name" value="WD40/YVTN_repeat-like_dom_sf"/>
</dbReference>
<sequence length="1283" mass="145894">MLDCCFAGNFRWSSSRNVIPVPETIHREHYDRFIRCPAWQAITSAAHNQEAIDFLSDLRDGANNSHHSPFALALIEGLKDIKADLTGDGVITAPELYLYLRDRLLSKDGYSELQTPGLWPLQKHDRGEFIFTLPGFVRDQLKPAPPLNENNNPYRGLQPYDEKHARFFFGRQEIIEQLYNKISISAQSSSQLIAVLGISGSGKSSLVKAGLIPYLRKHHEKKWQILEPMRPGKTPFIRLASTILPIANIFSNPNSNYFQQLVQDLKQSKFQQLIDIITTWTKANPKAKLLLIIDQFEELITMSRQPNSAKNNNQTEQKNEVQQEWQQFLVLLVNLLKNCPQLHIILTLRSDFEARFVESTLKEYWDKARFPVRAMRSDELREAIEKPASEMAVYFEPANAVDRLIDEVGEMPGALPLLSFTLSEFYIKLHQAWIKDGKTDRALTVDEQFYQNGGIGGSLTHRANEIYDSLPDDAHRDTMRRVMLRMVTLEGGELVRRRVPLSELDYANKQEPNQLDEKENKRVKLVLERLNQARLIVRGQETGEPYVEPTHDFLIKGWDKLQKWVEEKQQDLLLQRRLTPAALEWKNKEKKRQFLWNANPYLDALKNIFKSRDFWFNKVEAEFVQKSVWQKSINVRSRWGIAIAVIVSLSALLASSRINEAKTLRESAEINLQNNQSLDGMVDSLKARHILNDILVKLLLLIPFNNPGLEKQIDGTLLRAVYTVKELDRQQENQSTGTVRTTFSPDGKLMASAGENCQEPIHVWNLQEQTLNKSNLFKFQDRSNNFHNSKKCEPIKIIRFSPNSQQLAIAGANGTIGIWNLQREDKKLTKLKICHTQQGEVKSISFSPNGKLLAATGANGTVIVWNLNDSCINSQILPVIFTQNKRNVWSVAFSSDGKRLATTGTGGTIRLWDGDQERNEWKENKNIKFYIDIKNKNDNIDVTSVTFSLDGHKLVTAGTDGIIRAWDLKDRKLDKLIKANQNQIWDISFSSDGKKLASAGEDSTVRLWDFNKLKNDQNSELEKFEGHQGPVRSASFSRDNQKLASAGDDGSVRLWNLQGNESEKPQSMKEASTNNQQMIIQKGIEKPCGEQTTIIIKNGDRKACGDKNGIVKWQKSSNSTFTLVNSNHVNEVTSLAFSPNSEQLASGAKDRTIRLWNDKGEQEHLLPIYAGVNSIAYSPNQPLLATAGNDGTVHLWNLQDLQEGKPWAAWKAYLGSVKKVSFSQDGKVLITEGTEGENRAAKKFWRIEPSYVIQQACDRVRDYLQNNSSIKGSDRHLCNNIKK</sequence>
<protein>
    <recommendedName>
        <fullName evidence="5">Novel STAND NTPase 1 domain-containing protein</fullName>
    </recommendedName>
</protein>